<evidence type="ECO:0000256" key="1">
    <source>
        <dbReference type="SAM" id="Phobius"/>
    </source>
</evidence>
<gene>
    <name evidence="2" type="ORF">SAMN04489806_1558</name>
</gene>
<proteinExistence type="predicted"/>
<dbReference type="AlphaFoldDB" id="A0A1H4LIU0"/>
<keyword evidence="3" id="KW-1185">Reference proteome</keyword>
<evidence type="ECO:0000313" key="2">
    <source>
        <dbReference type="EMBL" id="SEB70561.1"/>
    </source>
</evidence>
<keyword evidence="1" id="KW-1133">Transmembrane helix</keyword>
<keyword evidence="1" id="KW-0472">Membrane</keyword>
<keyword evidence="1" id="KW-0812">Transmembrane</keyword>
<accession>A0A1H4LIU0</accession>
<evidence type="ECO:0000313" key="3">
    <source>
        <dbReference type="Proteomes" id="UP000199183"/>
    </source>
</evidence>
<feature type="transmembrane region" description="Helical" evidence="1">
    <location>
        <begin position="9"/>
        <end position="27"/>
    </location>
</feature>
<dbReference type="EMBL" id="FNRY01000001">
    <property type="protein sequence ID" value="SEB70561.1"/>
    <property type="molecule type" value="Genomic_DNA"/>
</dbReference>
<sequence>MGEWSKSRIIFLAIGVILVGVGVWMILPSLFN</sequence>
<dbReference type="STRING" id="640635.SAMN04489806_1558"/>
<protein>
    <submittedName>
        <fullName evidence="2">Uncharacterized protein</fullName>
    </submittedName>
</protein>
<reference evidence="2 3" key="1">
    <citation type="submission" date="2016-10" db="EMBL/GenBank/DDBJ databases">
        <authorList>
            <person name="de Groot N.N."/>
        </authorList>
    </citation>
    <scope>NUCLEOTIDE SEQUENCE [LARGE SCALE GENOMIC DNA]</scope>
    <source>
        <strain evidence="2 3">DSM 21799</strain>
    </source>
</reference>
<dbReference type="Proteomes" id="UP000199183">
    <property type="component" value="Unassembled WGS sequence"/>
</dbReference>
<name>A0A1H4LIU0_9MICO</name>
<organism evidence="2 3">
    <name type="scientific">Paramicrobacterium humi</name>
    <dbReference type="NCBI Taxonomy" id="640635"/>
    <lineage>
        <taxon>Bacteria</taxon>
        <taxon>Bacillati</taxon>
        <taxon>Actinomycetota</taxon>
        <taxon>Actinomycetes</taxon>
        <taxon>Micrococcales</taxon>
        <taxon>Microbacteriaceae</taxon>
        <taxon>Paramicrobacterium</taxon>
    </lineage>
</organism>